<dbReference type="PROSITE" id="PS50928">
    <property type="entry name" value="ABC_TM1"/>
    <property type="match status" value="1"/>
</dbReference>
<keyword evidence="6 8" id="KW-1133">Transmembrane helix</keyword>
<feature type="transmembrane region" description="Helical" evidence="8">
    <location>
        <begin position="107"/>
        <end position="126"/>
    </location>
</feature>
<organism evidence="10 11">
    <name type="scientific">Paenibacillus vortex V453</name>
    <dbReference type="NCBI Taxonomy" id="715225"/>
    <lineage>
        <taxon>Bacteria</taxon>
        <taxon>Bacillati</taxon>
        <taxon>Bacillota</taxon>
        <taxon>Bacilli</taxon>
        <taxon>Bacillales</taxon>
        <taxon>Paenibacillaceae</taxon>
        <taxon>Paenibacillus</taxon>
    </lineage>
</organism>
<dbReference type="AlphaFoldDB" id="A0A2R9SRA1"/>
<keyword evidence="11" id="KW-1185">Reference proteome</keyword>
<evidence type="ECO:0000256" key="2">
    <source>
        <dbReference type="ARBA" id="ARBA00022448"/>
    </source>
</evidence>
<dbReference type="SUPFAM" id="SSF161098">
    <property type="entry name" value="MetI-like"/>
    <property type="match status" value="1"/>
</dbReference>
<feature type="domain" description="ABC transmembrane type-1" evidence="9">
    <location>
        <begin position="66"/>
        <end position="256"/>
    </location>
</feature>
<evidence type="ECO:0000256" key="7">
    <source>
        <dbReference type="ARBA" id="ARBA00023136"/>
    </source>
</evidence>
<dbReference type="InterPro" id="IPR035906">
    <property type="entry name" value="MetI-like_sf"/>
</dbReference>
<accession>A0A2R9SRA1</accession>
<keyword evidence="3" id="KW-1003">Cell membrane</keyword>
<dbReference type="Gene3D" id="1.10.3720.10">
    <property type="entry name" value="MetI-like"/>
    <property type="match status" value="1"/>
</dbReference>
<feature type="transmembrane region" description="Helical" evidence="8">
    <location>
        <begin position="69"/>
        <end position="95"/>
    </location>
</feature>
<dbReference type="Proteomes" id="UP000003094">
    <property type="component" value="Unassembled WGS sequence"/>
</dbReference>
<name>A0A2R9SRA1_9BACL</name>
<comment type="caution">
    <text evidence="10">The sequence shown here is derived from an EMBL/GenBank/DDBJ whole genome shotgun (WGS) entry which is preliminary data.</text>
</comment>
<dbReference type="GO" id="GO:0005886">
    <property type="term" value="C:plasma membrane"/>
    <property type="evidence" value="ECO:0007669"/>
    <property type="project" value="UniProtKB-SubCell"/>
</dbReference>
<evidence type="ECO:0000256" key="8">
    <source>
        <dbReference type="RuleBase" id="RU363032"/>
    </source>
</evidence>
<comment type="similarity">
    <text evidence="8">Belongs to the binding-protein-dependent transport system permease family.</text>
</comment>
<comment type="subcellular location">
    <subcellularLocation>
        <location evidence="1">Cell inner membrane</location>
        <topology evidence="1">Multi-pass membrane protein</topology>
    </subcellularLocation>
    <subcellularLocation>
        <location evidence="8">Cell membrane</location>
        <topology evidence="8">Multi-pass membrane protein</topology>
    </subcellularLocation>
</comment>
<dbReference type="InterPro" id="IPR000515">
    <property type="entry name" value="MetI-like"/>
</dbReference>
<feature type="transmembrane region" description="Helical" evidence="8">
    <location>
        <begin position="181"/>
        <end position="206"/>
    </location>
</feature>
<dbReference type="PANTHER" id="PTHR43357:SF4">
    <property type="entry name" value="INNER MEMBRANE ABC TRANSPORTER PERMEASE PROTEIN YDCV"/>
    <property type="match status" value="1"/>
</dbReference>
<dbReference type="PANTHER" id="PTHR43357">
    <property type="entry name" value="INNER MEMBRANE ABC TRANSPORTER PERMEASE PROTEIN YDCV"/>
    <property type="match status" value="1"/>
</dbReference>
<keyword evidence="2 8" id="KW-0813">Transport</keyword>
<dbReference type="RefSeq" id="WP_006211080.1">
    <property type="nucleotide sequence ID" value="NZ_ADHJ01000037.1"/>
</dbReference>
<evidence type="ECO:0000256" key="4">
    <source>
        <dbReference type="ARBA" id="ARBA00022519"/>
    </source>
</evidence>
<evidence type="ECO:0000259" key="9">
    <source>
        <dbReference type="PROSITE" id="PS50928"/>
    </source>
</evidence>
<feature type="transmembrane region" description="Helical" evidence="8">
    <location>
        <begin position="15"/>
        <end position="36"/>
    </location>
</feature>
<protein>
    <recommendedName>
        <fullName evidence="9">ABC transmembrane type-1 domain-containing protein</fullName>
    </recommendedName>
</protein>
<dbReference type="EMBL" id="ADHJ01000037">
    <property type="protein sequence ID" value="EFU39879.1"/>
    <property type="molecule type" value="Genomic_DNA"/>
</dbReference>
<gene>
    <name evidence="10" type="ORF">PVOR_21379</name>
</gene>
<dbReference type="Pfam" id="PF00528">
    <property type="entry name" value="BPD_transp_1"/>
    <property type="match status" value="1"/>
</dbReference>
<evidence type="ECO:0000256" key="1">
    <source>
        <dbReference type="ARBA" id="ARBA00004429"/>
    </source>
</evidence>
<dbReference type="CDD" id="cd06261">
    <property type="entry name" value="TM_PBP2"/>
    <property type="match status" value="1"/>
</dbReference>
<dbReference type="KEGG" id="pvo:PVOR_21379"/>
<proteinExistence type="inferred from homology"/>
<reference evidence="10 11" key="1">
    <citation type="journal article" date="2010" name="BMC Genomics">
        <title>Genome sequence of the pattern forming Paenibacillus vortex bacterium reveals potential for thriving in complex environments.</title>
        <authorList>
            <person name="Sirota-Madi A."/>
            <person name="Olender T."/>
            <person name="Helman Y."/>
            <person name="Ingham C."/>
            <person name="Brainis I."/>
            <person name="Roth D."/>
            <person name="Hagi E."/>
            <person name="Brodsky L."/>
            <person name="Leshkowitz D."/>
            <person name="Galatenko V."/>
            <person name="Nikolaev V."/>
            <person name="Mugasimangalam R.C."/>
            <person name="Bransburg-Zabary S."/>
            <person name="Gutnick D.L."/>
            <person name="Lancet D."/>
            <person name="Ben-Jacob E."/>
        </authorList>
    </citation>
    <scope>NUCLEOTIDE SEQUENCE [LARGE SCALE GENOMIC DNA]</scope>
    <source>
        <strain evidence="10 11">V453</strain>
    </source>
</reference>
<keyword evidence="7 8" id="KW-0472">Membrane</keyword>
<evidence type="ECO:0000313" key="10">
    <source>
        <dbReference type="EMBL" id="EFU39879.1"/>
    </source>
</evidence>
<keyword evidence="5 8" id="KW-0812">Transmembrane</keyword>
<evidence type="ECO:0000256" key="3">
    <source>
        <dbReference type="ARBA" id="ARBA00022475"/>
    </source>
</evidence>
<dbReference type="GO" id="GO:0055085">
    <property type="term" value="P:transmembrane transport"/>
    <property type="evidence" value="ECO:0007669"/>
    <property type="project" value="InterPro"/>
</dbReference>
<feature type="transmembrane region" description="Helical" evidence="8">
    <location>
        <begin position="132"/>
        <end position="152"/>
    </location>
</feature>
<evidence type="ECO:0000256" key="6">
    <source>
        <dbReference type="ARBA" id="ARBA00022989"/>
    </source>
</evidence>
<sequence>METHRKKASWGHRSLMLLLMVYLLLPLLATLIYAFAKEWQATILPESWTLSWFKEMLQDVRFMEALWTSLYLCIISVALSLAVMLPAVFIITVYLPKLESFMKGVVVLPYAVPGVVAAVGLIRAYSSGPIPIAGTAYILIGAYFIIILPYMYQGIRNSLLTVSAVELVNSAEMLGASRLKAFITVIMPNIWPGIVTSTLLSFSVLFGEFVLTNMLVGGHIQTIQVYLYQRVNENGHLASAIAISYFLFILVLSMILMKLGKKVNKGISGWNHI</sequence>
<feature type="transmembrane region" description="Helical" evidence="8">
    <location>
        <begin position="237"/>
        <end position="257"/>
    </location>
</feature>
<evidence type="ECO:0000313" key="11">
    <source>
        <dbReference type="Proteomes" id="UP000003094"/>
    </source>
</evidence>
<evidence type="ECO:0000256" key="5">
    <source>
        <dbReference type="ARBA" id="ARBA00022692"/>
    </source>
</evidence>
<keyword evidence="4" id="KW-0997">Cell inner membrane</keyword>